<dbReference type="GO" id="GO:0003677">
    <property type="term" value="F:DNA binding"/>
    <property type="evidence" value="ECO:0007669"/>
    <property type="project" value="UniProtKB-UniRule"/>
</dbReference>
<proteinExistence type="predicted"/>
<feature type="DNA-binding region" description="OmpR/PhoB-type" evidence="4">
    <location>
        <begin position="121"/>
        <end position="224"/>
    </location>
</feature>
<dbReference type="Pfam" id="PF00498">
    <property type="entry name" value="FHA"/>
    <property type="match status" value="1"/>
</dbReference>
<keyword evidence="8" id="KW-1185">Reference proteome</keyword>
<sequence>MDTSSFLVIEKAPHYESGDIISLDKVNMVFGRESTHWKPDITFNNVFVSRKHFSISFAANAFYIKDLHSKHGTSVNGKILEPNTPVKLATNDKISFAKDLVIMSFSLRDFEETCELIPINLEELENKSKHPRLDPLKQNLILKNNCYALTEKEYKFMEILLQKKRFVPKDELTHYVWSERYTSKSIDSMVSSEEVNALIYRLRKKIPSTITIETIRGKGYELRT</sequence>
<dbReference type="Pfam" id="PF00486">
    <property type="entry name" value="Trans_reg_C"/>
    <property type="match status" value="1"/>
</dbReference>
<evidence type="ECO:0000256" key="1">
    <source>
        <dbReference type="ARBA" id="ARBA00023015"/>
    </source>
</evidence>
<dbReference type="Gene3D" id="2.60.200.20">
    <property type="match status" value="1"/>
</dbReference>
<organism evidence="7 8">
    <name type="scientific">Metabacillus litoralis</name>
    <dbReference type="NCBI Taxonomy" id="152268"/>
    <lineage>
        <taxon>Bacteria</taxon>
        <taxon>Bacillati</taxon>
        <taxon>Bacillota</taxon>
        <taxon>Bacilli</taxon>
        <taxon>Bacillales</taxon>
        <taxon>Bacillaceae</taxon>
        <taxon>Metabacillus</taxon>
    </lineage>
</organism>
<name>A0A179T8N6_9BACI</name>
<keyword evidence="2 4" id="KW-0238">DNA-binding</keyword>
<evidence type="ECO:0000256" key="2">
    <source>
        <dbReference type="ARBA" id="ARBA00023125"/>
    </source>
</evidence>
<dbReference type="Gene3D" id="1.10.10.10">
    <property type="entry name" value="Winged helix-like DNA-binding domain superfamily/Winged helix DNA-binding domain"/>
    <property type="match status" value="1"/>
</dbReference>
<dbReference type="EMBL" id="LWSG01000002">
    <property type="protein sequence ID" value="OAS88753.1"/>
    <property type="molecule type" value="Genomic_DNA"/>
</dbReference>
<dbReference type="RefSeq" id="WP_066326603.1">
    <property type="nucleotide sequence ID" value="NZ_LWSG01000002.1"/>
</dbReference>
<dbReference type="STRING" id="152268.A6K24_14965"/>
<dbReference type="CDD" id="cd00060">
    <property type="entry name" value="FHA"/>
    <property type="match status" value="1"/>
</dbReference>
<keyword evidence="3" id="KW-0804">Transcription</keyword>
<dbReference type="PANTHER" id="PTHR23308">
    <property type="entry name" value="NUCLEAR INHIBITOR OF PROTEIN PHOSPHATASE-1"/>
    <property type="match status" value="1"/>
</dbReference>
<dbReference type="SUPFAM" id="SSF46894">
    <property type="entry name" value="C-terminal effector domain of the bipartite response regulators"/>
    <property type="match status" value="1"/>
</dbReference>
<accession>A0A179T8N6</accession>
<evidence type="ECO:0000259" key="5">
    <source>
        <dbReference type="PROSITE" id="PS50006"/>
    </source>
</evidence>
<dbReference type="InterPro" id="IPR036388">
    <property type="entry name" value="WH-like_DNA-bd_sf"/>
</dbReference>
<dbReference type="AlphaFoldDB" id="A0A179T8N6"/>
<dbReference type="GO" id="GO:0000160">
    <property type="term" value="P:phosphorelay signal transduction system"/>
    <property type="evidence" value="ECO:0007669"/>
    <property type="project" value="InterPro"/>
</dbReference>
<dbReference type="Proteomes" id="UP000078534">
    <property type="component" value="Unassembled WGS sequence"/>
</dbReference>
<dbReference type="SUPFAM" id="SSF49879">
    <property type="entry name" value="SMAD/FHA domain"/>
    <property type="match status" value="1"/>
</dbReference>
<dbReference type="InterPro" id="IPR050923">
    <property type="entry name" value="Cell_Proc_Reg/RNA_Proc"/>
</dbReference>
<evidence type="ECO:0008006" key="9">
    <source>
        <dbReference type="Google" id="ProtNLM"/>
    </source>
</evidence>
<dbReference type="InterPro" id="IPR008984">
    <property type="entry name" value="SMAD_FHA_dom_sf"/>
</dbReference>
<dbReference type="InterPro" id="IPR001867">
    <property type="entry name" value="OmpR/PhoB-type_DNA-bd"/>
</dbReference>
<protein>
    <recommendedName>
        <fullName evidence="9">FHA domain-containing protein</fullName>
    </recommendedName>
</protein>
<evidence type="ECO:0000313" key="7">
    <source>
        <dbReference type="EMBL" id="OAS88753.1"/>
    </source>
</evidence>
<dbReference type="CDD" id="cd00383">
    <property type="entry name" value="trans_reg_C"/>
    <property type="match status" value="1"/>
</dbReference>
<evidence type="ECO:0000256" key="3">
    <source>
        <dbReference type="ARBA" id="ARBA00023163"/>
    </source>
</evidence>
<feature type="domain" description="OmpR/PhoB-type" evidence="6">
    <location>
        <begin position="121"/>
        <end position="224"/>
    </location>
</feature>
<dbReference type="PROSITE" id="PS50006">
    <property type="entry name" value="FHA_DOMAIN"/>
    <property type="match status" value="1"/>
</dbReference>
<dbReference type="InterPro" id="IPR016032">
    <property type="entry name" value="Sig_transdc_resp-reg_C-effctor"/>
</dbReference>
<dbReference type="SMART" id="SM00240">
    <property type="entry name" value="FHA"/>
    <property type="match status" value="1"/>
</dbReference>
<gene>
    <name evidence="7" type="ORF">A6K24_14965</name>
</gene>
<feature type="domain" description="FHA" evidence="5">
    <location>
        <begin position="28"/>
        <end position="80"/>
    </location>
</feature>
<dbReference type="PROSITE" id="PS51755">
    <property type="entry name" value="OMPR_PHOB"/>
    <property type="match status" value="1"/>
</dbReference>
<dbReference type="GO" id="GO:0006355">
    <property type="term" value="P:regulation of DNA-templated transcription"/>
    <property type="evidence" value="ECO:0007669"/>
    <property type="project" value="InterPro"/>
</dbReference>
<dbReference type="SMART" id="SM00862">
    <property type="entry name" value="Trans_reg_C"/>
    <property type="match status" value="1"/>
</dbReference>
<dbReference type="InterPro" id="IPR000253">
    <property type="entry name" value="FHA_dom"/>
</dbReference>
<comment type="caution">
    <text evidence="7">The sequence shown here is derived from an EMBL/GenBank/DDBJ whole genome shotgun (WGS) entry which is preliminary data.</text>
</comment>
<keyword evidence="1" id="KW-0805">Transcription regulation</keyword>
<evidence type="ECO:0000256" key="4">
    <source>
        <dbReference type="PROSITE-ProRule" id="PRU01091"/>
    </source>
</evidence>
<reference evidence="8" key="1">
    <citation type="submission" date="2016-04" db="EMBL/GenBank/DDBJ databases">
        <authorList>
            <person name="Lyu Z."/>
            <person name="Lyu W."/>
        </authorList>
    </citation>
    <scope>NUCLEOTIDE SEQUENCE [LARGE SCALE GENOMIC DNA]</scope>
    <source>
        <strain evidence="8">C44</strain>
    </source>
</reference>
<evidence type="ECO:0000259" key="6">
    <source>
        <dbReference type="PROSITE" id="PS51755"/>
    </source>
</evidence>
<dbReference type="OrthoDB" id="1683123at2"/>
<evidence type="ECO:0000313" key="8">
    <source>
        <dbReference type="Proteomes" id="UP000078534"/>
    </source>
</evidence>